<dbReference type="EMBL" id="BLXT01000255">
    <property type="protein sequence ID" value="GFN75132.1"/>
    <property type="molecule type" value="Genomic_DNA"/>
</dbReference>
<evidence type="ECO:0000313" key="2">
    <source>
        <dbReference type="EMBL" id="GFN75132.1"/>
    </source>
</evidence>
<keyword evidence="3" id="KW-1185">Reference proteome</keyword>
<dbReference type="AlphaFoldDB" id="A0AAV3XY12"/>
<comment type="caution">
    <text evidence="2">The sequence shown here is derived from an EMBL/GenBank/DDBJ whole genome shotgun (WGS) entry which is preliminary data.</text>
</comment>
<evidence type="ECO:0000313" key="3">
    <source>
        <dbReference type="Proteomes" id="UP000735302"/>
    </source>
</evidence>
<feature type="region of interest" description="Disordered" evidence="1">
    <location>
        <begin position="1"/>
        <end position="39"/>
    </location>
</feature>
<accession>A0AAV3XY12</accession>
<reference evidence="2 3" key="1">
    <citation type="journal article" date="2021" name="Elife">
        <title>Chloroplast acquisition without the gene transfer in kleptoplastic sea slugs, Plakobranchus ocellatus.</title>
        <authorList>
            <person name="Maeda T."/>
            <person name="Takahashi S."/>
            <person name="Yoshida T."/>
            <person name="Shimamura S."/>
            <person name="Takaki Y."/>
            <person name="Nagai Y."/>
            <person name="Toyoda A."/>
            <person name="Suzuki Y."/>
            <person name="Arimoto A."/>
            <person name="Ishii H."/>
            <person name="Satoh N."/>
            <person name="Nishiyama T."/>
            <person name="Hasebe M."/>
            <person name="Maruyama T."/>
            <person name="Minagawa J."/>
            <person name="Obokata J."/>
            <person name="Shigenobu S."/>
        </authorList>
    </citation>
    <scope>NUCLEOTIDE SEQUENCE [LARGE SCALE GENOMIC DNA]</scope>
</reference>
<dbReference type="Proteomes" id="UP000735302">
    <property type="component" value="Unassembled WGS sequence"/>
</dbReference>
<proteinExistence type="predicted"/>
<feature type="compositionally biased region" description="Basic and acidic residues" evidence="1">
    <location>
        <begin position="1"/>
        <end position="21"/>
    </location>
</feature>
<name>A0AAV3XY12_9GAST</name>
<evidence type="ECO:0000256" key="1">
    <source>
        <dbReference type="SAM" id="MobiDB-lite"/>
    </source>
</evidence>
<sequence length="129" mass="14945">MLTDGQKERQIGNHDKERGREANCQQDGGTVLYDREDRSGTETLKTEYTGVFNTRDWAGQAQCRMEGDENVHQRTVMSNYKDWCFPGGYSWGRVRIFCYPKSCYNEDDASENHEWCSEVPRIGRFDKGG</sequence>
<organism evidence="2 3">
    <name type="scientific">Plakobranchus ocellatus</name>
    <dbReference type="NCBI Taxonomy" id="259542"/>
    <lineage>
        <taxon>Eukaryota</taxon>
        <taxon>Metazoa</taxon>
        <taxon>Spiralia</taxon>
        <taxon>Lophotrochozoa</taxon>
        <taxon>Mollusca</taxon>
        <taxon>Gastropoda</taxon>
        <taxon>Heterobranchia</taxon>
        <taxon>Euthyneura</taxon>
        <taxon>Panpulmonata</taxon>
        <taxon>Sacoglossa</taxon>
        <taxon>Placobranchoidea</taxon>
        <taxon>Plakobranchidae</taxon>
        <taxon>Plakobranchus</taxon>
    </lineage>
</organism>
<protein>
    <submittedName>
        <fullName evidence="2">Uncharacterized protein</fullName>
    </submittedName>
</protein>
<gene>
    <name evidence="2" type="ORF">PoB_000163800</name>
</gene>